<gene>
    <name evidence="1" type="ORF">THAPSDRAFT_269743</name>
</gene>
<reference evidence="1 2" key="1">
    <citation type="journal article" date="2004" name="Science">
        <title>The genome of the diatom Thalassiosira pseudonana: ecology, evolution, and metabolism.</title>
        <authorList>
            <person name="Armbrust E.V."/>
            <person name="Berges J.A."/>
            <person name="Bowler C."/>
            <person name="Green B.R."/>
            <person name="Martinez D."/>
            <person name="Putnam N.H."/>
            <person name="Zhou S."/>
            <person name="Allen A.E."/>
            <person name="Apt K.E."/>
            <person name="Bechner M."/>
            <person name="Brzezinski M.A."/>
            <person name="Chaal B.K."/>
            <person name="Chiovitti A."/>
            <person name="Davis A.K."/>
            <person name="Demarest M.S."/>
            <person name="Detter J.C."/>
            <person name="Glavina T."/>
            <person name="Goodstein D."/>
            <person name="Hadi M.Z."/>
            <person name="Hellsten U."/>
            <person name="Hildebrand M."/>
            <person name="Jenkins B.D."/>
            <person name="Jurka J."/>
            <person name="Kapitonov V.V."/>
            <person name="Kroger N."/>
            <person name="Lau W.W."/>
            <person name="Lane T.W."/>
            <person name="Larimer F.W."/>
            <person name="Lippmeier J.C."/>
            <person name="Lucas S."/>
            <person name="Medina M."/>
            <person name="Montsant A."/>
            <person name="Obornik M."/>
            <person name="Parker M.S."/>
            <person name="Palenik B."/>
            <person name="Pazour G.J."/>
            <person name="Richardson P.M."/>
            <person name="Rynearson T.A."/>
            <person name="Saito M.A."/>
            <person name="Schwartz D.C."/>
            <person name="Thamatrakoln K."/>
            <person name="Valentin K."/>
            <person name="Vardi A."/>
            <person name="Wilkerson F.P."/>
            <person name="Rokhsar D.S."/>
        </authorList>
    </citation>
    <scope>NUCLEOTIDE SEQUENCE [LARGE SCALE GENOMIC DNA]</scope>
    <source>
        <strain evidence="1 2">CCMP1335</strain>
    </source>
</reference>
<dbReference type="KEGG" id="tps:THAPSDRAFT_269743"/>
<name>B8CC76_THAPS</name>
<evidence type="ECO:0008006" key="3">
    <source>
        <dbReference type="Google" id="ProtNLM"/>
    </source>
</evidence>
<evidence type="ECO:0000313" key="2">
    <source>
        <dbReference type="Proteomes" id="UP000001449"/>
    </source>
</evidence>
<keyword evidence="2" id="KW-1185">Reference proteome</keyword>
<dbReference type="AlphaFoldDB" id="B8CC76"/>
<dbReference type="Proteomes" id="UP000001449">
    <property type="component" value="Chromosome 14"/>
</dbReference>
<dbReference type="Gene3D" id="1.25.40.10">
    <property type="entry name" value="Tetratricopeptide repeat domain"/>
    <property type="match status" value="1"/>
</dbReference>
<dbReference type="InterPro" id="IPR011990">
    <property type="entry name" value="TPR-like_helical_dom_sf"/>
</dbReference>
<organism evidence="1 2">
    <name type="scientific">Thalassiosira pseudonana</name>
    <name type="common">Marine diatom</name>
    <name type="synonym">Cyclotella nana</name>
    <dbReference type="NCBI Taxonomy" id="35128"/>
    <lineage>
        <taxon>Eukaryota</taxon>
        <taxon>Sar</taxon>
        <taxon>Stramenopiles</taxon>
        <taxon>Ochrophyta</taxon>
        <taxon>Bacillariophyta</taxon>
        <taxon>Coscinodiscophyceae</taxon>
        <taxon>Thalassiosirophycidae</taxon>
        <taxon>Thalassiosirales</taxon>
        <taxon>Thalassiosiraceae</taxon>
        <taxon>Thalassiosira</taxon>
    </lineage>
</organism>
<dbReference type="InParanoid" id="B8CC76"/>
<protein>
    <recommendedName>
        <fullName evidence="3">Pentacotripeptide-repeat region of PRORP domain-containing protein</fullName>
    </recommendedName>
</protein>
<sequence>MLSKIHINAMRPTQMNCIPTSHQHVPSTSSNGLQSSTPCNRSGIHSFRYHDTACAVKNGDVQYTMTASNEYQVYSQAMNCILAGKKFQTIHKSLDSQGIWSKDVFHSFNCWLLMKEPLVDQSVTRNRWYNLKEDWLFGAIEAMYMTRSAFASELRLQRETFKSTILANSNNLSTLHAFPPSFFPMAQLVFQEMIKQCTHNSQPAASRVVWEKIKESGMLMNQVTISTLLKTLQSADISEKYAQEIAMYSDCLYEPTKTSLILRIEGLLKEGKTDLAEEVAEHSNHSIPLQTYTEILKQQCRVNAVFLALSLFKRMQRKWGSKLKAEVYLSIISTLAANGCLRLVVNDELQLQPS</sequence>
<reference evidence="1 2" key="2">
    <citation type="journal article" date="2008" name="Nature">
        <title>The Phaeodactylum genome reveals the evolutionary history of diatom genomes.</title>
        <authorList>
            <person name="Bowler C."/>
            <person name="Allen A.E."/>
            <person name="Badger J.H."/>
            <person name="Grimwood J."/>
            <person name="Jabbari K."/>
            <person name="Kuo A."/>
            <person name="Maheswari U."/>
            <person name="Martens C."/>
            <person name="Maumus F."/>
            <person name="Otillar R.P."/>
            <person name="Rayko E."/>
            <person name="Salamov A."/>
            <person name="Vandepoele K."/>
            <person name="Beszteri B."/>
            <person name="Gruber A."/>
            <person name="Heijde M."/>
            <person name="Katinka M."/>
            <person name="Mock T."/>
            <person name="Valentin K."/>
            <person name="Verret F."/>
            <person name="Berges J.A."/>
            <person name="Brownlee C."/>
            <person name="Cadoret J.P."/>
            <person name="Chiovitti A."/>
            <person name="Choi C.J."/>
            <person name="Coesel S."/>
            <person name="De Martino A."/>
            <person name="Detter J.C."/>
            <person name="Durkin C."/>
            <person name="Falciatore A."/>
            <person name="Fournet J."/>
            <person name="Haruta M."/>
            <person name="Huysman M.J."/>
            <person name="Jenkins B.D."/>
            <person name="Jiroutova K."/>
            <person name="Jorgensen R.E."/>
            <person name="Joubert Y."/>
            <person name="Kaplan A."/>
            <person name="Kroger N."/>
            <person name="Kroth P.G."/>
            <person name="La Roche J."/>
            <person name="Lindquist E."/>
            <person name="Lommer M."/>
            <person name="Martin-Jezequel V."/>
            <person name="Lopez P.J."/>
            <person name="Lucas S."/>
            <person name="Mangogna M."/>
            <person name="McGinnis K."/>
            <person name="Medlin L.K."/>
            <person name="Montsant A."/>
            <person name="Oudot-Le Secq M.P."/>
            <person name="Napoli C."/>
            <person name="Obornik M."/>
            <person name="Parker M.S."/>
            <person name="Petit J.L."/>
            <person name="Porcel B.M."/>
            <person name="Poulsen N."/>
            <person name="Robison M."/>
            <person name="Rychlewski L."/>
            <person name="Rynearson T.A."/>
            <person name="Schmutz J."/>
            <person name="Shapiro H."/>
            <person name="Siaut M."/>
            <person name="Stanley M."/>
            <person name="Sussman M.R."/>
            <person name="Taylor A.R."/>
            <person name="Vardi A."/>
            <person name="von Dassow P."/>
            <person name="Vyverman W."/>
            <person name="Willis A."/>
            <person name="Wyrwicz L.S."/>
            <person name="Rokhsar D.S."/>
            <person name="Weissenbach J."/>
            <person name="Armbrust E.V."/>
            <person name="Green B.R."/>
            <person name="Van de Peer Y."/>
            <person name="Grigoriev I.V."/>
        </authorList>
    </citation>
    <scope>NUCLEOTIDE SEQUENCE [LARGE SCALE GENOMIC DNA]</scope>
    <source>
        <strain evidence="1 2">CCMP1335</strain>
    </source>
</reference>
<proteinExistence type="predicted"/>
<feature type="non-terminal residue" evidence="1">
    <location>
        <position position="1"/>
    </location>
</feature>
<dbReference type="RefSeq" id="XP_002293902.1">
    <property type="nucleotide sequence ID" value="XM_002293866.1"/>
</dbReference>
<dbReference type="HOGENOM" id="CLU_784115_0_0_1"/>
<dbReference type="GeneID" id="7450855"/>
<accession>B8CC76</accession>
<evidence type="ECO:0000313" key="1">
    <source>
        <dbReference type="EMBL" id="EED88911.1"/>
    </source>
</evidence>
<dbReference type="PaxDb" id="35128-Thaps269743"/>
<dbReference type="EMBL" id="CM000649">
    <property type="protein sequence ID" value="EED88911.1"/>
    <property type="molecule type" value="Genomic_DNA"/>
</dbReference>